<comment type="caution">
    <text evidence="2">The sequence shown here is derived from an EMBL/GenBank/DDBJ whole genome shotgun (WGS) entry which is preliminary data.</text>
</comment>
<protein>
    <submittedName>
        <fullName evidence="2">Uncharacterized protein</fullName>
    </submittedName>
</protein>
<sequence>MRVTINHMKRLAISSYKERASPSPPPEGAWQIWTRREDLSQPQPRPCLMSGQRHQRHLRYTNPQMDGTIPPRDPPPWRLPNSNSVNQPSVPDVTLRPIRHGDSCVWLPLTENTRQTLPVPLEEDTRKAEKRPPRPTTKKPDLPPIPRIPQNRAEKSSARTAGHLCLVIGSCLKWPEMEGMTTRRMNGHHSLESRGKKERRGK</sequence>
<accession>A0AA40A990</accession>
<feature type="region of interest" description="Disordered" evidence="1">
    <location>
        <begin position="182"/>
        <end position="202"/>
    </location>
</feature>
<keyword evidence="3" id="KW-1185">Reference proteome</keyword>
<dbReference type="EMBL" id="JAUKUA010000005">
    <property type="protein sequence ID" value="KAK0711554.1"/>
    <property type="molecule type" value="Genomic_DNA"/>
</dbReference>
<evidence type="ECO:0000256" key="1">
    <source>
        <dbReference type="SAM" id="MobiDB-lite"/>
    </source>
</evidence>
<organism evidence="2 3">
    <name type="scientific">Lasiosphaeris hirsuta</name>
    <dbReference type="NCBI Taxonomy" id="260670"/>
    <lineage>
        <taxon>Eukaryota</taxon>
        <taxon>Fungi</taxon>
        <taxon>Dikarya</taxon>
        <taxon>Ascomycota</taxon>
        <taxon>Pezizomycotina</taxon>
        <taxon>Sordariomycetes</taxon>
        <taxon>Sordariomycetidae</taxon>
        <taxon>Sordariales</taxon>
        <taxon>Lasiosphaeriaceae</taxon>
        <taxon>Lasiosphaeris</taxon>
    </lineage>
</organism>
<reference evidence="2" key="1">
    <citation type="submission" date="2023-06" db="EMBL/GenBank/DDBJ databases">
        <title>Genome-scale phylogeny and comparative genomics of the fungal order Sordariales.</title>
        <authorList>
            <consortium name="Lawrence Berkeley National Laboratory"/>
            <person name="Hensen N."/>
            <person name="Bonometti L."/>
            <person name="Westerberg I."/>
            <person name="Brannstrom I.O."/>
            <person name="Guillou S."/>
            <person name="Cros-Aarteil S."/>
            <person name="Calhoun S."/>
            <person name="Haridas S."/>
            <person name="Kuo A."/>
            <person name="Mondo S."/>
            <person name="Pangilinan J."/>
            <person name="Riley R."/>
            <person name="Labutti K."/>
            <person name="Andreopoulos B."/>
            <person name="Lipzen A."/>
            <person name="Chen C."/>
            <person name="Yanf M."/>
            <person name="Daum C."/>
            <person name="Ng V."/>
            <person name="Clum A."/>
            <person name="Steindorff A."/>
            <person name="Ohm R."/>
            <person name="Martin F."/>
            <person name="Silar P."/>
            <person name="Natvig D."/>
            <person name="Lalanne C."/>
            <person name="Gautier V."/>
            <person name="Ament-Velasquez S.L."/>
            <person name="Kruys A."/>
            <person name="Hutchinson M.I."/>
            <person name="Powell A.J."/>
            <person name="Barry K."/>
            <person name="Miller A.N."/>
            <person name="Grigoriev I.V."/>
            <person name="Debuchy R."/>
            <person name="Gladieux P."/>
            <person name="Thoren M.H."/>
            <person name="Johannesson H."/>
        </authorList>
    </citation>
    <scope>NUCLEOTIDE SEQUENCE</scope>
    <source>
        <strain evidence="2">SMH4607-1</strain>
    </source>
</reference>
<feature type="compositionally biased region" description="Basic and acidic residues" evidence="1">
    <location>
        <begin position="123"/>
        <end position="132"/>
    </location>
</feature>
<evidence type="ECO:0000313" key="2">
    <source>
        <dbReference type="EMBL" id="KAK0711554.1"/>
    </source>
</evidence>
<feature type="region of interest" description="Disordered" evidence="1">
    <location>
        <begin position="61"/>
        <end position="94"/>
    </location>
</feature>
<evidence type="ECO:0000313" key="3">
    <source>
        <dbReference type="Proteomes" id="UP001172102"/>
    </source>
</evidence>
<name>A0AA40A990_9PEZI</name>
<proteinExistence type="predicted"/>
<dbReference type="Proteomes" id="UP001172102">
    <property type="component" value="Unassembled WGS sequence"/>
</dbReference>
<dbReference type="AlphaFoldDB" id="A0AA40A990"/>
<feature type="region of interest" description="Disordered" evidence="1">
    <location>
        <begin position="116"/>
        <end position="159"/>
    </location>
</feature>
<gene>
    <name evidence="2" type="ORF">B0H67DRAFT_294812</name>
</gene>